<dbReference type="InterPro" id="IPR050134">
    <property type="entry name" value="NAD-dep_sirtuin_deacylases"/>
</dbReference>
<dbReference type="GO" id="GO:0003714">
    <property type="term" value="F:transcription corepressor activity"/>
    <property type="evidence" value="ECO:0007669"/>
    <property type="project" value="TreeGrafter"/>
</dbReference>
<dbReference type="GO" id="GO:0000122">
    <property type="term" value="P:negative regulation of transcription by RNA polymerase II"/>
    <property type="evidence" value="ECO:0007669"/>
    <property type="project" value="TreeGrafter"/>
</dbReference>
<sequence length="319" mass="36188">MSANYASGLSEYKNKGTCGTKELIDSDKKLARNTKILAEWIRESKHCVLFCGAGISTAAGIPDFRGPNGIWTLEKRGQKPDESKVKSFDQCIPTFSHRAIITMINKGFVKHVVSQNIDGLFLKADIDRENLSELHGNYFVDECIECHSRFIRNRPSPTMGCKFTGDKCGQCDGLIHDTILDWEQELPDDEFDRAQIESEKCDLAICLGTSLQIEPANLLPLEVLKKSEIQSENTDVYDPNDDRLNKLVIINLQRTKFDRHADLIIHHYVDKVMEIICQQLMIQVGPYESALDPTKSSHDLIPWNRKDFKPTNKSRNESS</sequence>
<evidence type="ECO:0000256" key="1">
    <source>
        <dbReference type="ARBA" id="ARBA00012928"/>
    </source>
</evidence>
<dbReference type="OrthoDB" id="2919105at2759"/>
<dbReference type="FunFam" id="3.40.50.1220:FF:000038">
    <property type="entry name" value="NAD-dependent protein deacetylase sirtuin-6 isoform X2"/>
    <property type="match status" value="1"/>
</dbReference>
<dbReference type="InterPro" id="IPR003000">
    <property type="entry name" value="Sirtuin"/>
</dbReference>
<evidence type="ECO:0000256" key="7">
    <source>
        <dbReference type="PROSITE-ProRule" id="PRU00236"/>
    </source>
</evidence>
<evidence type="ECO:0000256" key="2">
    <source>
        <dbReference type="ARBA" id="ARBA00022679"/>
    </source>
</evidence>
<feature type="binding site" evidence="7">
    <location>
        <position position="146"/>
    </location>
    <ligand>
        <name>Zn(2+)</name>
        <dbReference type="ChEBI" id="CHEBI:29105"/>
    </ligand>
</feature>
<dbReference type="InterPro" id="IPR026590">
    <property type="entry name" value="Ssirtuin_cat_dom"/>
</dbReference>
<feature type="binding site" evidence="7">
    <location>
        <position position="143"/>
    </location>
    <ligand>
        <name>Zn(2+)</name>
        <dbReference type="ChEBI" id="CHEBI:29105"/>
    </ligand>
</feature>
<keyword evidence="3 7" id="KW-0479">Metal-binding</keyword>
<proteinExistence type="inferred from homology"/>
<evidence type="ECO:0000256" key="6">
    <source>
        <dbReference type="ARBA" id="ARBA00038170"/>
    </source>
</evidence>
<evidence type="ECO:0000256" key="5">
    <source>
        <dbReference type="ARBA" id="ARBA00023027"/>
    </source>
</evidence>
<dbReference type="GO" id="GO:0005634">
    <property type="term" value="C:nucleus"/>
    <property type="evidence" value="ECO:0007669"/>
    <property type="project" value="TreeGrafter"/>
</dbReference>
<dbReference type="Gene3D" id="3.40.50.1220">
    <property type="entry name" value="TPP-binding domain"/>
    <property type="match status" value="1"/>
</dbReference>
<dbReference type="Pfam" id="PF02146">
    <property type="entry name" value="SIR2"/>
    <property type="match status" value="2"/>
</dbReference>
<keyword evidence="5" id="KW-0520">NAD</keyword>
<evidence type="ECO:0000259" key="8">
    <source>
        <dbReference type="PROSITE" id="PS50305"/>
    </source>
</evidence>
<evidence type="ECO:0000313" key="9">
    <source>
        <dbReference type="EMBL" id="KAH7641947.1"/>
    </source>
</evidence>
<reference evidence="9" key="3">
    <citation type="journal article" date="2021" name="World Allergy Organ. J.">
        <title>Chromosome-level assembly of Dermatophagoides farinae genome and transcriptome reveals two novel allergens Der f 37 and Der f 39.</title>
        <authorList>
            <person name="Chen J."/>
            <person name="Cai Z."/>
            <person name="Fan D."/>
            <person name="Hu J."/>
            <person name="Hou Y."/>
            <person name="He Y."/>
            <person name="Zhang Z."/>
            <person name="Zhao Z."/>
            <person name="Gao P."/>
            <person name="Hu W."/>
            <person name="Sun J."/>
            <person name="Li J."/>
            <person name="Ji K."/>
        </authorList>
    </citation>
    <scope>NUCLEOTIDE SEQUENCE</scope>
    <source>
        <strain evidence="9">JKM2019</strain>
    </source>
</reference>
<reference evidence="10" key="1">
    <citation type="submission" date="2013-05" db="EMBL/GenBank/DDBJ databases">
        <authorList>
            <person name="Yim A.K.Y."/>
            <person name="Chan T.F."/>
            <person name="Ji K.M."/>
            <person name="Liu X.Y."/>
            <person name="Zhou J.W."/>
            <person name="Li R.Q."/>
            <person name="Yang K.Y."/>
            <person name="Li J."/>
            <person name="Li M."/>
            <person name="Law P.T.W."/>
            <person name="Wu Y.L."/>
            <person name="Cai Z.L."/>
            <person name="Qin H."/>
            <person name="Bao Y."/>
            <person name="Leung R.K.K."/>
            <person name="Ng P.K.S."/>
            <person name="Zou J."/>
            <person name="Zhong X.J."/>
            <person name="Ran P.X."/>
            <person name="Zhong N.S."/>
            <person name="Liu Z.G."/>
            <person name="Tsui S.K.W."/>
        </authorList>
    </citation>
    <scope>NUCLEOTIDE SEQUENCE</scope>
    <source>
        <strain evidence="10">Derf</strain>
        <tissue evidence="10">Whole organism</tissue>
    </source>
</reference>
<dbReference type="GO" id="GO:0046872">
    <property type="term" value="F:metal ion binding"/>
    <property type="evidence" value="ECO:0007669"/>
    <property type="project" value="UniProtKB-KW"/>
</dbReference>
<evidence type="ECO:0000256" key="4">
    <source>
        <dbReference type="ARBA" id="ARBA00022833"/>
    </source>
</evidence>
<dbReference type="EC" id="2.3.1.286" evidence="1"/>
<reference evidence="9" key="2">
    <citation type="submission" date="2020-06" db="EMBL/GenBank/DDBJ databases">
        <authorList>
            <person name="Ji K."/>
            <person name="Li J."/>
        </authorList>
    </citation>
    <scope>NUCLEOTIDE SEQUENCE</scope>
    <source>
        <strain evidence="9">JKM2019</strain>
        <tissue evidence="9">Whole body</tissue>
    </source>
</reference>
<dbReference type="EMBL" id="SDOV01000004">
    <property type="protein sequence ID" value="KAH7641947.1"/>
    <property type="molecule type" value="Genomic_DNA"/>
</dbReference>
<protein>
    <recommendedName>
        <fullName evidence="1">protein acetyllysine N-acetyltransferase</fullName>
        <ecNumber evidence="1">2.3.1.286</ecNumber>
    </recommendedName>
</protein>
<dbReference type="PROSITE" id="PS50305">
    <property type="entry name" value="SIRTUIN"/>
    <property type="match status" value="1"/>
</dbReference>
<keyword evidence="11" id="KW-1185">Reference proteome</keyword>
<comment type="similarity">
    <text evidence="6">Belongs to the sirtuin family. Class IV subfamily.</text>
</comment>
<comment type="caution">
    <text evidence="10">The sequence shown here is derived from an EMBL/GenBank/DDBJ whole genome shotgun (WGS) entry which is preliminary data.</text>
</comment>
<feature type="binding site" evidence="7">
    <location>
        <position position="168"/>
    </location>
    <ligand>
        <name>Zn(2+)</name>
        <dbReference type="ChEBI" id="CHEBI:29105"/>
    </ligand>
</feature>
<name>A0A922ICN1_DERFA</name>
<keyword evidence="4 7" id="KW-0862">Zinc</keyword>
<reference evidence="10" key="4">
    <citation type="journal article" date="2022" name="Res Sq">
        <title>Comparative Genomics Reveals Insights into the Divergent Evolution of Astigmatic Mites and Household Pest Adaptations.</title>
        <authorList>
            <person name="Xiong Q."/>
            <person name="Wan A.T.-Y."/>
            <person name="Liu X.-Y."/>
            <person name="Fung C.S.-H."/>
            <person name="Xiao X."/>
            <person name="Malainual N."/>
            <person name="Hou J."/>
            <person name="Wang L."/>
            <person name="Wang M."/>
            <person name="Yang K."/>
            <person name="Cui Y."/>
            <person name="Leung E."/>
            <person name="Nong W."/>
            <person name="Shin S.-K."/>
            <person name="Au S."/>
            <person name="Jeong K.Y."/>
            <person name="Chew F.T."/>
            <person name="Hui J."/>
            <person name="Leung T.F."/>
            <person name="Tungtrongchitr A."/>
            <person name="Zhong N."/>
            <person name="Liu Z."/>
            <person name="Tsui S."/>
        </authorList>
    </citation>
    <scope>NUCLEOTIDE SEQUENCE</scope>
    <source>
        <strain evidence="10">Derf</strain>
        <tissue evidence="10">Whole organism</tissue>
    </source>
</reference>
<dbReference type="GO" id="GO:0046969">
    <property type="term" value="F:histone H3K9 deacetylase activity, NAD-dependent"/>
    <property type="evidence" value="ECO:0007669"/>
    <property type="project" value="TreeGrafter"/>
</dbReference>
<dbReference type="PANTHER" id="PTHR11085:SF12">
    <property type="entry name" value="NAD-DEPENDENT PROTEIN DEACYLASE SIRTUIN-6"/>
    <property type="match status" value="1"/>
</dbReference>
<dbReference type="EMBL" id="ASGP02000001">
    <property type="protein sequence ID" value="KAH9529039.1"/>
    <property type="molecule type" value="Genomic_DNA"/>
</dbReference>
<dbReference type="SUPFAM" id="SSF52467">
    <property type="entry name" value="DHS-like NAD/FAD-binding domain"/>
    <property type="match status" value="1"/>
</dbReference>
<feature type="active site" description="Proton acceptor" evidence="7">
    <location>
        <position position="135"/>
    </location>
</feature>
<feature type="binding site" evidence="7">
    <location>
        <position position="171"/>
    </location>
    <ligand>
        <name>Zn(2+)</name>
        <dbReference type="ChEBI" id="CHEBI:29105"/>
    </ligand>
</feature>
<evidence type="ECO:0000313" key="10">
    <source>
        <dbReference type="EMBL" id="KAH9529039.1"/>
    </source>
</evidence>
<gene>
    <name evidence="10" type="primary">SIRT6</name>
    <name evidence="10" type="ORF">DERF_002948</name>
    <name evidence="9" type="ORF">HUG17_4992</name>
</gene>
<dbReference type="AlphaFoldDB" id="A0A922ICN1"/>
<feature type="domain" description="Deacetylase sirtuin-type" evidence="8">
    <location>
        <begin position="20"/>
        <end position="283"/>
    </location>
</feature>
<dbReference type="InterPro" id="IPR029035">
    <property type="entry name" value="DHS-like_NAD/FAD-binding_dom"/>
</dbReference>
<evidence type="ECO:0000313" key="11">
    <source>
        <dbReference type="Proteomes" id="UP000790347"/>
    </source>
</evidence>
<dbReference type="Proteomes" id="UP000828236">
    <property type="component" value="Unassembled WGS sequence"/>
</dbReference>
<organism evidence="10 11">
    <name type="scientific">Dermatophagoides farinae</name>
    <name type="common">American house dust mite</name>
    <dbReference type="NCBI Taxonomy" id="6954"/>
    <lineage>
        <taxon>Eukaryota</taxon>
        <taxon>Metazoa</taxon>
        <taxon>Ecdysozoa</taxon>
        <taxon>Arthropoda</taxon>
        <taxon>Chelicerata</taxon>
        <taxon>Arachnida</taxon>
        <taxon>Acari</taxon>
        <taxon>Acariformes</taxon>
        <taxon>Sarcoptiformes</taxon>
        <taxon>Astigmata</taxon>
        <taxon>Psoroptidia</taxon>
        <taxon>Analgoidea</taxon>
        <taxon>Pyroglyphidae</taxon>
        <taxon>Dermatophagoidinae</taxon>
        <taxon>Dermatophagoides</taxon>
    </lineage>
</organism>
<dbReference type="Gene3D" id="2.20.28.200">
    <property type="match status" value="1"/>
</dbReference>
<dbReference type="PANTHER" id="PTHR11085">
    <property type="entry name" value="NAD-DEPENDENT PROTEIN DEACYLASE SIRTUIN-5, MITOCHONDRIAL-RELATED"/>
    <property type="match status" value="1"/>
</dbReference>
<accession>A0A922ICN1</accession>
<dbReference type="GO" id="GO:0070403">
    <property type="term" value="F:NAD+ binding"/>
    <property type="evidence" value="ECO:0007669"/>
    <property type="project" value="InterPro"/>
</dbReference>
<evidence type="ECO:0000256" key="3">
    <source>
        <dbReference type="ARBA" id="ARBA00022723"/>
    </source>
</evidence>
<dbReference type="Proteomes" id="UP000790347">
    <property type="component" value="Unassembled WGS sequence"/>
</dbReference>
<keyword evidence="2" id="KW-0808">Transferase</keyword>